<dbReference type="OrthoDB" id="2685413at2759"/>
<evidence type="ECO:0000313" key="2">
    <source>
        <dbReference type="Proteomes" id="UP000719766"/>
    </source>
</evidence>
<accession>A0A9P7ASV3</accession>
<dbReference type="Proteomes" id="UP000719766">
    <property type="component" value="Unassembled WGS sequence"/>
</dbReference>
<organism evidence="1 2">
    <name type="scientific">Suillus plorans</name>
    <dbReference type="NCBI Taxonomy" id="116603"/>
    <lineage>
        <taxon>Eukaryota</taxon>
        <taxon>Fungi</taxon>
        <taxon>Dikarya</taxon>
        <taxon>Basidiomycota</taxon>
        <taxon>Agaricomycotina</taxon>
        <taxon>Agaricomycetes</taxon>
        <taxon>Agaricomycetidae</taxon>
        <taxon>Boletales</taxon>
        <taxon>Suillineae</taxon>
        <taxon>Suillaceae</taxon>
        <taxon>Suillus</taxon>
    </lineage>
</organism>
<dbReference type="RefSeq" id="XP_041161583.1">
    <property type="nucleotide sequence ID" value="XM_041302648.1"/>
</dbReference>
<protein>
    <submittedName>
        <fullName evidence="1">Uncharacterized protein</fullName>
    </submittedName>
</protein>
<evidence type="ECO:0000313" key="1">
    <source>
        <dbReference type="EMBL" id="KAG1795930.1"/>
    </source>
</evidence>
<proteinExistence type="predicted"/>
<comment type="caution">
    <text evidence="1">The sequence shown here is derived from an EMBL/GenBank/DDBJ whole genome shotgun (WGS) entry which is preliminary data.</text>
</comment>
<name>A0A9P7ASV3_9AGAM</name>
<gene>
    <name evidence="1" type="ORF">HD556DRAFT_1361760</name>
</gene>
<dbReference type="GeneID" id="64596412"/>
<dbReference type="EMBL" id="JABBWE010000020">
    <property type="protein sequence ID" value="KAG1795930.1"/>
    <property type="molecule type" value="Genomic_DNA"/>
</dbReference>
<feature type="non-terminal residue" evidence="1">
    <location>
        <position position="1"/>
    </location>
</feature>
<reference evidence="1" key="1">
    <citation type="journal article" date="2020" name="New Phytol.">
        <title>Comparative genomics reveals dynamic genome evolution in host specialist ectomycorrhizal fungi.</title>
        <authorList>
            <person name="Lofgren L.A."/>
            <person name="Nguyen N.H."/>
            <person name="Vilgalys R."/>
            <person name="Ruytinx J."/>
            <person name="Liao H.L."/>
            <person name="Branco S."/>
            <person name="Kuo A."/>
            <person name="LaButti K."/>
            <person name="Lipzen A."/>
            <person name="Andreopoulos W."/>
            <person name="Pangilinan J."/>
            <person name="Riley R."/>
            <person name="Hundley H."/>
            <person name="Na H."/>
            <person name="Barry K."/>
            <person name="Grigoriev I.V."/>
            <person name="Stajich J.E."/>
            <person name="Kennedy P.G."/>
        </authorList>
    </citation>
    <scope>NUCLEOTIDE SEQUENCE</scope>
    <source>
        <strain evidence="1">S12</strain>
    </source>
</reference>
<sequence length="94" mass="10163">CLVNVFNPRILDASIRDVTGCLSDVQKADVLLHALQHLPSEGFRIVMENAIQSFLQVSGVPPADVARALLLRAKTRLAAGYRTSAQQGQLHACP</sequence>
<feature type="non-terminal residue" evidence="1">
    <location>
        <position position="94"/>
    </location>
</feature>
<dbReference type="AlphaFoldDB" id="A0A9P7ASV3"/>
<keyword evidence="2" id="KW-1185">Reference proteome</keyword>